<dbReference type="KEGG" id="mpl:Mpal_0591"/>
<dbReference type="Pfam" id="PF01546">
    <property type="entry name" value="Peptidase_M20"/>
    <property type="match status" value="1"/>
</dbReference>
<accession>B8GFB4</accession>
<dbReference type="Gene3D" id="3.30.70.360">
    <property type="match status" value="1"/>
</dbReference>
<keyword evidence="3" id="KW-0378">Hydrolase</keyword>
<dbReference type="GO" id="GO:0016787">
    <property type="term" value="F:hydrolase activity"/>
    <property type="evidence" value="ECO:0007669"/>
    <property type="project" value="UniProtKB-KW"/>
</dbReference>
<organism evidence="6 7">
    <name type="scientific">Methanosphaerula palustris (strain ATCC BAA-1556 / DSM 19958 / E1-9c)</name>
    <dbReference type="NCBI Taxonomy" id="521011"/>
    <lineage>
        <taxon>Archaea</taxon>
        <taxon>Methanobacteriati</taxon>
        <taxon>Methanobacteriota</taxon>
        <taxon>Stenosarchaea group</taxon>
        <taxon>Methanomicrobia</taxon>
        <taxon>Methanomicrobiales</taxon>
        <taxon>Methanoregulaceae</taxon>
        <taxon>Methanosphaerula</taxon>
    </lineage>
</organism>
<dbReference type="Proteomes" id="UP000002457">
    <property type="component" value="Chromosome"/>
</dbReference>
<dbReference type="PROSITE" id="PS00758">
    <property type="entry name" value="ARGE_DAPE_CPG2_1"/>
    <property type="match status" value="1"/>
</dbReference>
<dbReference type="InterPro" id="IPR036264">
    <property type="entry name" value="Bact_exopeptidase_dim_dom"/>
</dbReference>
<evidence type="ECO:0000313" key="6">
    <source>
        <dbReference type="EMBL" id="ACL15962.1"/>
    </source>
</evidence>
<protein>
    <submittedName>
        <fullName evidence="6">Peptidase M20</fullName>
    </submittedName>
</protein>
<keyword evidence="7" id="KW-1185">Reference proteome</keyword>
<dbReference type="InterPro" id="IPR011650">
    <property type="entry name" value="Peptidase_M20_dimer"/>
</dbReference>
<dbReference type="InterPro" id="IPR002933">
    <property type="entry name" value="Peptidase_M20"/>
</dbReference>
<dbReference type="Gene3D" id="3.40.630.10">
    <property type="entry name" value="Zn peptidases"/>
    <property type="match status" value="1"/>
</dbReference>
<feature type="domain" description="Peptidase M20 dimerisation" evidence="5">
    <location>
        <begin position="166"/>
        <end position="295"/>
    </location>
</feature>
<sequence>MQIDPADLCASLVQIRTDNPPGDTRDAVEYIRNLLEGLGVRSMIAGEEPKKANLISSQKDATLLFCGHLDVVPAIDQGWTYPPFEGDSVGGFIWGRGSTDMKGGCAAVISALAAVIEEGLEPPVDLAFVCDEEIGGKGIRHLLKAGLLSPMDCVIAEPTPARNPCIGQKGLCRMTLNFSGNPGHSSLYPDRGVSAIMEAMNLLKYLDEVHEQEFEAGDLLDEILDQSTAVLEETFSIQGLSHVLRRVMFNPGRIEGGEKANIVAQQCMLELDLRLPWGCGLEQLVTGIQEHAQNATMTIQSSAEPSFTPADARITTAVCRAVSSEYSTPAIPIVQWAASDARALRPEGFDVVEYGPGEISTMHAIDERVSIDQLETASRIYARIMREYSV</sequence>
<evidence type="ECO:0000256" key="2">
    <source>
        <dbReference type="ARBA" id="ARBA00022723"/>
    </source>
</evidence>
<dbReference type="AlphaFoldDB" id="B8GFB4"/>
<gene>
    <name evidence="6" type="ordered locus">Mpal_0591</name>
</gene>
<dbReference type="Pfam" id="PF07687">
    <property type="entry name" value="M20_dimer"/>
    <property type="match status" value="1"/>
</dbReference>
<dbReference type="GO" id="GO:0046872">
    <property type="term" value="F:metal ion binding"/>
    <property type="evidence" value="ECO:0007669"/>
    <property type="project" value="UniProtKB-KW"/>
</dbReference>
<reference evidence="6 7" key="1">
    <citation type="journal article" date="2015" name="Genome Announc.">
        <title>Complete Genome Sequence of Methanosphaerula palustris E1-9CT, a Hydrogenotrophic Methanogen Isolated from a Minerotrophic Fen Peatland.</title>
        <authorList>
            <person name="Cadillo-Quiroz H."/>
            <person name="Browne P."/>
            <person name="Kyrpides N."/>
            <person name="Woyke T."/>
            <person name="Goodwin L."/>
            <person name="Detter C."/>
            <person name="Yavitt J.B."/>
            <person name="Zinder S.H."/>
        </authorList>
    </citation>
    <scope>NUCLEOTIDE SEQUENCE [LARGE SCALE GENOMIC DNA]</scope>
    <source>
        <strain evidence="7">ATCC BAA-1556 / DSM 19958 / E1-9c</strain>
    </source>
</reference>
<dbReference type="InterPro" id="IPR001261">
    <property type="entry name" value="ArgE/DapE_CS"/>
</dbReference>
<keyword evidence="4" id="KW-0862">Zinc</keyword>
<dbReference type="PANTHER" id="PTHR43808:SF32">
    <property type="entry name" value="ARGE_DAPE-RELATED DEACYLASE"/>
    <property type="match status" value="1"/>
</dbReference>
<evidence type="ECO:0000256" key="4">
    <source>
        <dbReference type="ARBA" id="ARBA00022833"/>
    </source>
</evidence>
<dbReference type="HOGENOM" id="CLU_021802_2_4_2"/>
<name>B8GFB4_METPE</name>
<proteinExistence type="predicted"/>
<dbReference type="Gene3D" id="1.10.150.900">
    <property type="match status" value="1"/>
</dbReference>
<dbReference type="STRING" id="521011.Mpal_0591"/>
<dbReference type="EMBL" id="CP001338">
    <property type="protein sequence ID" value="ACL15962.1"/>
    <property type="molecule type" value="Genomic_DNA"/>
</dbReference>
<dbReference type="RefSeq" id="WP_012617281.1">
    <property type="nucleotide sequence ID" value="NC_011832.1"/>
</dbReference>
<evidence type="ECO:0000256" key="1">
    <source>
        <dbReference type="ARBA" id="ARBA00001947"/>
    </source>
</evidence>
<dbReference type="SUPFAM" id="SSF53187">
    <property type="entry name" value="Zn-dependent exopeptidases"/>
    <property type="match status" value="1"/>
</dbReference>
<dbReference type="eggNOG" id="arCOG01107">
    <property type="taxonomic scope" value="Archaea"/>
</dbReference>
<dbReference type="InterPro" id="IPR050072">
    <property type="entry name" value="Peptidase_M20A"/>
</dbReference>
<evidence type="ECO:0000313" key="7">
    <source>
        <dbReference type="Proteomes" id="UP000002457"/>
    </source>
</evidence>
<dbReference type="PROSITE" id="PS00759">
    <property type="entry name" value="ARGE_DAPE_CPG2_2"/>
    <property type="match status" value="1"/>
</dbReference>
<keyword evidence="2" id="KW-0479">Metal-binding</keyword>
<comment type="cofactor">
    <cofactor evidence="1">
        <name>Zn(2+)</name>
        <dbReference type="ChEBI" id="CHEBI:29105"/>
    </cofactor>
</comment>
<dbReference type="GeneID" id="7270176"/>
<dbReference type="SUPFAM" id="SSF55031">
    <property type="entry name" value="Bacterial exopeptidase dimerisation domain"/>
    <property type="match status" value="1"/>
</dbReference>
<evidence type="ECO:0000259" key="5">
    <source>
        <dbReference type="Pfam" id="PF07687"/>
    </source>
</evidence>
<dbReference type="PANTHER" id="PTHR43808">
    <property type="entry name" value="ACETYLORNITHINE DEACETYLASE"/>
    <property type="match status" value="1"/>
</dbReference>
<evidence type="ECO:0000256" key="3">
    <source>
        <dbReference type="ARBA" id="ARBA00022801"/>
    </source>
</evidence>